<evidence type="ECO:0000313" key="2">
    <source>
        <dbReference type="Proteomes" id="UP000095287"/>
    </source>
</evidence>
<protein>
    <submittedName>
        <fullName evidence="3">Uncharacterized protein</fullName>
    </submittedName>
</protein>
<proteinExistence type="predicted"/>
<evidence type="ECO:0000313" key="3">
    <source>
        <dbReference type="WBParaSite" id="L893_g2078.t1"/>
    </source>
</evidence>
<dbReference type="WBParaSite" id="L893_g2078.t1">
    <property type="protein sequence ID" value="L893_g2078.t1"/>
    <property type="gene ID" value="L893_g2078"/>
</dbReference>
<dbReference type="Proteomes" id="UP000095287">
    <property type="component" value="Unplaced"/>
</dbReference>
<accession>A0A1I7YXK2</accession>
<keyword evidence="2" id="KW-1185">Reference proteome</keyword>
<name>A0A1I7YXK2_9BILA</name>
<organism evidence="2 3">
    <name type="scientific">Steinernema glaseri</name>
    <dbReference type="NCBI Taxonomy" id="37863"/>
    <lineage>
        <taxon>Eukaryota</taxon>
        <taxon>Metazoa</taxon>
        <taxon>Ecdysozoa</taxon>
        <taxon>Nematoda</taxon>
        <taxon>Chromadorea</taxon>
        <taxon>Rhabditida</taxon>
        <taxon>Tylenchina</taxon>
        <taxon>Panagrolaimomorpha</taxon>
        <taxon>Strongyloidoidea</taxon>
        <taxon>Steinernematidae</taxon>
        <taxon>Steinernema</taxon>
    </lineage>
</organism>
<feature type="region of interest" description="Disordered" evidence="1">
    <location>
        <begin position="162"/>
        <end position="183"/>
    </location>
</feature>
<feature type="region of interest" description="Disordered" evidence="1">
    <location>
        <begin position="115"/>
        <end position="140"/>
    </location>
</feature>
<reference evidence="3" key="1">
    <citation type="submission" date="2016-11" db="UniProtKB">
        <authorList>
            <consortium name="WormBaseParasite"/>
        </authorList>
    </citation>
    <scope>IDENTIFICATION</scope>
</reference>
<evidence type="ECO:0000256" key="1">
    <source>
        <dbReference type="SAM" id="MobiDB-lite"/>
    </source>
</evidence>
<feature type="compositionally biased region" description="Basic and acidic residues" evidence="1">
    <location>
        <begin position="115"/>
        <end position="128"/>
    </location>
</feature>
<dbReference type="AlphaFoldDB" id="A0A1I7YXK2"/>
<sequence length="183" mass="20251">MARLSAAAALHSGKVQFHGEPFPSVGWLRRKGQAGGVTCRRRTKSYDPKACRRAVATILSAFRLGVCWPSPPFVVMNGEDNKSLGSYVFVTGQGACRGHTVEVFDKLYEDYKKAGSTVADEKSKEPKAPEASTSGDEAIQHPVKLLPGEYLYGSEIRFERRPDRSEGLATIEEESHQRFRIPH</sequence>